<proteinExistence type="predicted"/>
<accession>A0AAE8Y060</accession>
<organism evidence="1 2">
    <name type="scientific">Haloarcula tailed virus 3</name>
    <dbReference type="NCBI Taxonomy" id="2877990"/>
    <lineage>
        <taxon>Viruses</taxon>
        <taxon>Duplodnaviria</taxon>
        <taxon>Heunggongvirae</taxon>
        <taxon>Uroviricota</taxon>
        <taxon>Caudoviricetes</taxon>
        <taxon>Kirjokansivirales</taxon>
        <taxon>Pyrstoviridae</taxon>
        <taxon>Hatrivirus</taxon>
        <taxon>Hatrivirus caudatum</taxon>
        <taxon>Hatrivirus HATV3</taxon>
    </lineage>
</organism>
<dbReference type="Proteomes" id="UP000827845">
    <property type="component" value="Segment"/>
</dbReference>
<keyword evidence="2" id="KW-1185">Reference proteome</keyword>
<sequence length="34" mass="4202">MSYERTTAECEYCEQRFMSKDIARQHELVCEERE</sequence>
<evidence type="ECO:0000313" key="2">
    <source>
        <dbReference type="Proteomes" id="UP000827845"/>
    </source>
</evidence>
<dbReference type="EMBL" id="MZ334527">
    <property type="protein sequence ID" value="UBF23390.1"/>
    <property type="molecule type" value="Genomic_DNA"/>
</dbReference>
<gene>
    <name evidence="1" type="ORF">HATV-3_gp40</name>
</gene>
<evidence type="ECO:0000313" key="1">
    <source>
        <dbReference type="EMBL" id="UBF23390.1"/>
    </source>
</evidence>
<name>A0AAE8Y060_9CAUD</name>
<protein>
    <submittedName>
        <fullName evidence="1">Uncharacterized protein</fullName>
    </submittedName>
</protein>
<reference evidence="1" key="1">
    <citation type="submission" date="2021-05" db="EMBL/GenBank/DDBJ databases">
        <title>Diversity, taxonomy and evolution of archaeal viruses of the class Caudoviricetes.</title>
        <authorList>
            <person name="Liu Y."/>
            <person name="Demina T.A."/>
            <person name="Roux S."/>
            <person name="Aiewsakun P."/>
            <person name="Kazlauskas D."/>
            <person name="Simmonds P."/>
            <person name="Prangishvili D."/>
            <person name="Oksanen H.M."/>
            <person name="Krupovic M."/>
        </authorList>
    </citation>
    <scope>NUCLEOTIDE SEQUENCE</scope>
    <source>
        <strain evidence="1">HATV-3/30</strain>
    </source>
</reference>